<reference evidence="1 2" key="1">
    <citation type="submission" date="2023-01" db="EMBL/GenBank/DDBJ databases">
        <authorList>
            <person name="Yoon J.-W."/>
        </authorList>
    </citation>
    <scope>NUCLEOTIDE SEQUENCE [LARGE SCALE GENOMIC DNA]</scope>
    <source>
        <strain evidence="1 2">KMU-50</strain>
    </source>
</reference>
<organism evidence="1 2">
    <name type="scientific">Aliiroseovarius salicola</name>
    <dbReference type="NCBI Taxonomy" id="3009082"/>
    <lineage>
        <taxon>Bacteria</taxon>
        <taxon>Pseudomonadati</taxon>
        <taxon>Pseudomonadota</taxon>
        <taxon>Alphaproteobacteria</taxon>
        <taxon>Rhodobacterales</taxon>
        <taxon>Paracoccaceae</taxon>
        <taxon>Aliiroseovarius</taxon>
    </lineage>
</organism>
<evidence type="ECO:0000313" key="1">
    <source>
        <dbReference type="EMBL" id="MDA5093668.1"/>
    </source>
</evidence>
<dbReference type="RefSeq" id="WP_271053349.1">
    <property type="nucleotide sequence ID" value="NZ_JAQIIO010000002.1"/>
</dbReference>
<dbReference type="EMBL" id="JAQIIO010000002">
    <property type="protein sequence ID" value="MDA5093668.1"/>
    <property type="molecule type" value="Genomic_DNA"/>
</dbReference>
<dbReference type="Proteomes" id="UP001528040">
    <property type="component" value="Unassembled WGS sequence"/>
</dbReference>
<proteinExistence type="predicted"/>
<evidence type="ECO:0000313" key="2">
    <source>
        <dbReference type="Proteomes" id="UP001528040"/>
    </source>
</evidence>
<name>A0ABT4VZJ0_9RHOB</name>
<accession>A0ABT4VZJ0</accession>
<keyword evidence="2" id="KW-1185">Reference proteome</keyword>
<sequence>MSTLLAKVVSAEDLCPIEVDAASFLGEYKLALGDMSIEESHSSAALNSWAFFAGANKGAIRLPLTTEIMDVRIIQGSGGQLFLGDGYQDAPLTIRYENDIYLTQNVKDFFRDLAVEENRLRAAKGLLHADDPAHDGYQSVTTGEDYRLACYPPGPTTIFAGGETASVKFSYGLAVLSHSKESTLMLGRLNWIGVNGVRATRQVVMMRGQFANMDYWFKNYFPGQ</sequence>
<comment type="caution">
    <text evidence="1">The sequence shown here is derived from an EMBL/GenBank/DDBJ whole genome shotgun (WGS) entry which is preliminary data.</text>
</comment>
<protein>
    <submittedName>
        <fullName evidence="1">Uncharacterized protein</fullName>
    </submittedName>
</protein>
<gene>
    <name evidence="1" type="ORF">O2N63_06155</name>
</gene>